<dbReference type="EMBL" id="KL584704">
    <property type="protein sequence ID" value="KEQ75838.1"/>
    <property type="molecule type" value="Genomic_DNA"/>
</dbReference>
<protein>
    <submittedName>
        <fullName evidence="1">Uncharacterized protein</fullName>
    </submittedName>
</protein>
<proteinExistence type="predicted"/>
<dbReference type="Proteomes" id="UP000027730">
    <property type="component" value="Unassembled WGS sequence"/>
</dbReference>
<dbReference type="HOGENOM" id="CLU_1261259_0_0_1"/>
<dbReference type="AlphaFoldDB" id="A0A074WRR0"/>
<reference evidence="1 2" key="1">
    <citation type="journal article" date="2014" name="BMC Genomics">
        <title>Genome sequencing of four Aureobasidium pullulans varieties: biotechnological potential, stress tolerance, and description of new species.</title>
        <authorList>
            <person name="Gostin Ar C."/>
            <person name="Ohm R.A."/>
            <person name="Kogej T."/>
            <person name="Sonjak S."/>
            <person name="Turk M."/>
            <person name="Zajc J."/>
            <person name="Zalar P."/>
            <person name="Grube M."/>
            <person name="Sun H."/>
            <person name="Han J."/>
            <person name="Sharma A."/>
            <person name="Chiniquy J."/>
            <person name="Ngan C.Y."/>
            <person name="Lipzen A."/>
            <person name="Barry K."/>
            <person name="Grigoriev I.V."/>
            <person name="Gunde-Cimerman N."/>
        </authorList>
    </citation>
    <scope>NUCLEOTIDE SEQUENCE [LARGE SCALE GENOMIC DNA]</scope>
    <source>
        <strain evidence="1 2">CBS 147.97</strain>
    </source>
</reference>
<organism evidence="1 2">
    <name type="scientific">Aureobasidium namibiae CBS 147.97</name>
    <dbReference type="NCBI Taxonomy" id="1043004"/>
    <lineage>
        <taxon>Eukaryota</taxon>
        <taxon>Fungi</taxon>
        <taxon>Dikarya</taxon>
        <taxon>Ascomycota</taxon>
        <taxon>Pezizomycotina</taxon>
        <taxon>Dothideomycetes</taxon>
        <taxon>Dothideomycetidae</taxon>
        <taxon>Dothideales</taxon>
        <taxon>Saccotheciaceae</taxon>
        <taxon>Aureobasidium</taxon>
    </lineage>
</organism>
<evidence type="ECO:0000313" key="2">
    <source>
        <dbReference type="Proteomes" id="UP000027730"/>
    </source>
</evidence>
<evidence type="ECO:0000313" key="1">
    <source>
        <dbReference type="EMBL" id="KEQ75838.1"/>
    </source>
</evidence>
<accession>A0A074WRR0</accession>
<dbReference type="RefSeq" id="XP_013430266.1">
    <property type="nucleotide sequence ID" value="XM_013574812.1"/>
</dbReference>
<keyword evidence="2" id="KW-1185">Reference proteome</keyword>
<gene>
    <name evidence="1" type="ORF">M436DRAFT_61145</name>
</gene>
<name>A0A074WRR0_9PEZI</name>
<sequence>MIGISTSRTEAATYVDMDMLSSTPTPASAPDTILESIEKQCIVFQSRIDSYQHELNRIQAENADIHHKRNVHKQEHGRDRLIDSASPDSMVVKQEDTEEDLSPDWRRRHCRSMISSSAEMFKAYNVRSNKLMVWTEGSKSERAVRNENGAAPREWLQELTWSHASEPHGYDLSVKCRVFEMIFWATIGLSACRRALSSQFNNLTYTRNTEFTTSHHRIA</sequence>
<dbReference type="GeneID" id="25413134"/>
<dbReference type="OrthoDB" id="10370736at2759"/>